<feature type="compositionally biased region" description="Low complexity" evidence="3">
    <location>
        <begin position="1036"/>
        <end position="1067"/>
    </location>
</feature>
<feature type="compositionally biased region" description="Polar residues" evidence="3">
    <location>
        <begin position="23"/>
        <end position="35"/>
    </location>
</feature>
<dbReference type="PANTHER" id="PTHR31432:SF0">
    <property type="entry name" value="INTRAFLAGELLAR TRANSPORT PROTEIN 74 HOMOLOG"/>
    <property type="match status" value="1"/>
</dbReference>
<protein>
    <recommendedName>
        <fullName evidence="1">Microtubule-associated protein</fullName>
    </recommendedName>
</protein>
<name>A0A6A4SCM8_SCOMX</name>
<dbReference type="GO" id="GO:0005874">
    <property type="term" value="C:microtubule"/>
    <property type="evidence" value="ECO:0007669"/>
    <property type="project" value="UniProtKB-KW"/>
</dbReference>
<dbReference type="GO" id="GO:0035735">
    <property type="term" value="P:intraciliary transport involved in cilium assembly"/>
    <property type="evidence" value="ECO:0007669"/>
    <property type="project" value="TreeGrafter"/>
</dbReference>
<feature type="compositionally biased region" description="Low complexity" evidence="3">
    <location>
        <begin position="109"/>
        <end position="130"/>
    </location>
</feature>
<feature type="region of interest" description="Disordered" evidence="3">
    <location>
        <begin position="285"/>
        <end position="379"/>
    </location>
</feature>
<dbReference type="PANTHER" id="PTHR31432">
    <property type="entry name" value="INTRAFLAGELLAR TRANSPORT PROTEIN 74 HOMOLOG"/>
    <property type="match status" value="1"/>
</dbReference>
<dbReference type="GO" id="GO:0048487">
    <property type="term" value="F:beta-tubulin binding"/>
    <property type="evidence" value="ECO:0007669"/>
    <property type="project" value="InterPro"/>
</dbReference>
<feature type="region of interest" description="Disordered" evidence="3">
    <location>
        <begin position="234"/>
        <end position="270"/>
    </location>
</feature>
<keyword evidence="1" id="KW-0963">Cytoplasm</keyword>
<accession>A0A6A4SCM8</accession>
<gene>
    <name evidence="4" type="ORF">F2P81_019429</name>
</gene>
<reference evidence="4 5" key="1">
    <citation type="submission" date="2019-06" db="EMBL/GenBank/DDBJ databases">
        <title>Draft genomes of female and male turbot (Scophthalmus maximus).</title>
        <authorList>
            <person name="Xu H."/>
            <person name="Xu X.-W."/>
            <person name="Shao C."/>
            <person name="Chen S."/>
        </authorList>
    </citation>
    <scope>NUCLEOTIDE SEQUENCE [LARGE SCALE GENOMIC DNA]</scope>
    <source>
        <strain evidence="4">Ysfricsl-2016a</strain>
        <tissue evidence="4">Blood</tissue>
    </source>
</reference>
<feature type="compositionally biased region" description="Basic and acidic residues" evidence="3">
    <location>
        <begin position="897"/>
        <end position="909"/>
    </location>
</feature>
<evidence type="ECO:0000313" key="5">
    <source>
        <dbReference type="Proteomes" id="UP000438429"/>
    </source>
</evidence>
<evidence type="ECO:0000256" key="2">
    <source>
        <dbReference type="SAM" id="Coils"/>
    </source>
</evidence>
<feature type="compositionally biased region" description="Low complexity" evidence="3">
    <location>
        <begin position="922"/>
        <end position="958"/>
    </location>
</feature>
<dbReference type="PROSITE" id="PS00229">
    <property type="entry name" value="TAU_MAP_1"/>
    <property type="match status" value="1"/>
</dbReference>
<feature type="compositionally biased region" description="Basic and acidic residues" evidence="3">
    <location>
        <begin position="700"/>
        <end position="711"/>
    </location>
</feature>
<feature type="compositionally biased region" description="Polar residues" evidence="3">
    <location>
        <begin position="1"/>
        <end position="11"/>
    </location>
</feature>
<dbReference type="GO" id="GO:0030992">
    <property type="term" value="C:intraciliary transport particle B"/>
    <property type="evidence" value="ECO:0007669"/>
    <property type="project" value="InterPro"/>
</dbReference>
<feature type="compositionally biased region" description="Polar residues" evidence="3">
    <location>
        <begin position="156"/>
        <end position="167"/>
    </location>
</feature>
<feature type="compositionally biased region" description="Polar residues" evidence="3">
    <location>
        <begin position="1160"/>
        <end position="1174"/>
    </location>
</feature>
<evidence type="ECO:0000256" key="3">
    <source>
        <dbReference type="SAM" id="MobiDB-lite"/>
    </source>
</evidence>
<sequence length="1421" mass="150312">MSSLSDQQPGSPFSEYSDLCKVSSRSPTVPGQSWDWQRPAAMDMGTPRGLMVGDRPLAQTGLTDEDKLCFFEQPGRGSVGAELKVPGKVWGISGSPSLGNASLGSAGDSPDSPFSSSPSPSPVSPGRLPSALRCGGVSKGSLPPVPGSPVRRVELSSPTSAMASHSTGASLIETSPVDGNCPSEQWNSSSFAESSPKIAMPQVAPNYCVIGVVNDNHLERGGGDVSGGRAALGARQLSEGSSGDSSDEEEVEEEEEELEPCFMGRADQQRKAMRRAMSECSHLSVPTSLELPDKYPGGDEAGLDELASPMGGPRRSPHSMKRSLTVAEDQPQTPPPTLSAAGATHSDLRRTPSEPRLCLSPFPPLRESNAGSPPSPPEALMEDFRVEKETGGIVLPVPLSPKGFSGMDSGSSLTVGANVEGPAGTKSDMVKDLEFDRNKVDTKVHTAAGEDFGAGNSLTMAGGICDDFTTGAFTNLGLTSSTNPFITEDVKSDKMEMAEKKEENQGDHLKKMDQFDPLDKAEQRSVKVEYAISETPAKVEKEMEKEKQKDPEKEKEVKKEEEKVKVTEAEKGKETDKQAEKDEEIKKETEKGKETEKVEPMQHKEDKINKVEESPEKFVKTENVDKTEKVEKVEMADKVESKAQRADDVENMDKNEKIIVEEKSDNKNTEKLEKTEMKDGTEEKMEKTPEQQPTSVKFDSSYDKMEKEADAGTKATAEAEETERDRADADKTKKTEKEDVVEKPSEEPAEKLTQKSSEKEEKQDQMQADKKTVEKKDDKKDKAAKADGGDKAKKAKPVANGSSATPSKDLAGADKKTKPVAGATKPSAAAAKMRLSSAAASGGSAAAPTKRPTTSSSAASASDKKAAAAKAPSTTIAGPKRPTNAPASRPSSATTARDVKPKTTTERRPLVPKASTATSNQTGPTAATKNGTATTAASKSSTSVRTTLSTRTTTTTTTAAKKPLGLAAKTNGKPGEEKKPSTLKTSAADSTKPKTTTTRSTGAAATTTASRTRTTAAKPATPSSTSGTVSEKKPAVPRAPRAATSTAATTTTTSSRTAARPGTAPAPDVRNVRSKIGSTDNMKHQPGGGKVQILNKKVDLSKVTSKCGSKDNIKHKPGGGVVKIESRKVNFREKAQSKVGSMDNVSHSPGGGNTKAEGAQETTEGNGTPLSGTQAAAPGSEPGQAGSPAAQENGLKDGAPCDSESLREPQALDSSIPETSIMASQRPPSSLGRPMSRSGSVVPGAGRPLTAVRPPPTAIRVGTGMVPGTSGPGLRGGIPLATPGVLSAQIKVTDRPVTQQGLSGMKTGMKGPQRQILDKSYYFGLLRSKFNELTTETSKLHKEIDNYNQENSVYLSYEKRAESLAAEIKDFQGQLADYNMLVDKLNTNTEMDDMINDNEVLKAQNDNEADSIDSVFTERRE</sequence>
<feature type="compositionally biased region" description="Low complexity" evidence="3">
    <location>
        <begin position="821"/>
        <end position="861"/>
    </location>
</feature>
<organism evidence="4 5">
    <name type="scientific">Scophthalmus maximus</name>
    <name type="common">Turbot</name>
    <name type="synonym">Psetta maxima</name>
    <dbReference type="NCBI Taxonomy" id="52904"/>
    <lineage>
        <taxon>Eukaryota</taxon>
        <taxon>Metazoa</taxon>
        <taxon>Chordata</taxon>
        <taxon>Craniata</taxon>
        <taxon>Vertebrata</taxon>
        <taxon>Euteleostomi</taxon>
        <taxon>Actinopterygii</taxon>
        <taxon>Neopterygii</taxon>
        <taxon>Teleostei</taxon>
        <taxon>Neoteleostei</taxon>
        <taxon>Acanthomorphata</taxon>
        <taxon>Carangaria</taxon>
        <taxon>Pleuronectiformes</taxon>
        <taxon>Pleuronectoidei</taxon>
        <taxon>Scophthalmidae</taxon>
        <taxon>Scophthalmus</taxon>
    </lineage>
</organism>
<comment type="subcellular location">
    <subcellularLocation>
        <location evidence="1">Cytoplasm</location>
        <location evidence="1">Cytoskeleton</location>
    </subcellularLocation>
</comment>
<dbReference type="PROSITE" id="PS51491">
    <property type="entry name" value="TAU_MAP_2"/>
    <property type="match status" value="3"/>
</dbReference>
<evidence type="ECO:0000256" key="1">
    <source>
        <dbReference type="RuleBase" id="RU000686"/>
    </source>
</evidence>
<keyword evidence="1" id="KW-0206">Cytoskeleton</keyword>
<evidence type="ECO:0000313" key="4">
    <source>
        <dbReference type="EMBL" id="KAF0028342.1"/>
    </source>
</evidence>
<feature type="region of interest" description="Disordered" evidence="3">
    <location>
        <begin position="1"/>
        <end position="48"/>
    </location>
</feature>
<feature type="region of interest" description="Disordered" evidence="3">
    <location>
        <begin position="638"/>
        <end position="1268"/>
    </location>
</feature>
<feature type="compositionally biased region" description="Basic and acidic residues" evidence="3">
    <location>
        <begin position="638"/>
        <end position="689"/>
    </location>
</feature>
<feature type="region of interest" description="Disordered" evidence="3">
    <location>
        <begin position="491"/>
        <end position="624"/>
    </location>
</feature>
<dbReference type="EMBL" id="VEVO01000017">
    <property type="protein sequence ID" value="KAF0028342.1"/>
    <property type="molecule type" value="Genomic_DNA"/>
</dbReference>
<dbReference type="InterPro" id="IPR001084">
    <property type="entry name" value="MAP_tubulin-bd_rpt"/>
</dbReference>
<dbReference type="InterPro" id="IPR029602">
    <property type="entry name" value="IFT74"/>
</dbReference>
<feature type="compositionally biased region" description="Basic and acidic residues" evidence="3">
    <location>
        <begin position="491"/>
        <end position="527"/>
    </location>
</feature>
<keyword evidence="2" id="KW-0175">Coiled coil</keyword>
<comment type="caution">
    <text evidence="4">The sequence shown here is derived from an EMBL/GenBank/DDBJ whole genome shotgun (WGS) entry which is preliminary data.</text>
</comment>
<keyword evidence="1" id="KW-0493">Microtubule</keyword>
<dbReference type="Pfam" id="PF00418">
    <property type="entry name" value="Tubulin-binding"/>
    <property type="match status" value="3"/>
</dbReference>
<dbReference type="Proteomes" id="UP000438429">
    <property type="component" value="Unassembled WGS sequence"/>
</dbReference>
<feature type="region of interest" description="Disordered" evidence="3">
    <location>
        <begin position="100"/>
        <end position="167"/>
    </location>
</feature>
<feature type="compositionally biased region" description="Low complexity" evidence="3">
    <location>
        <begin position="868"/>
        <end position="896"/>
    </location>
</feature>
<feature type="coiled-coil region" evidence="2">
    <location>
        <begin position="1330"/>
        <end position="1388"/>
    </location>
</feature>
<feature type="compositionally biased region" description="Basic and acidic residues" evidence="3">
    <location>
        <begin position="537"/>
        <end position="624"/>
    </location>
</feature>
<feature type="compositionally biased region" description="Basic and acidic residues" evidence="3">
    <location>
        <begin position="723"/>
        <end position="792"/>
    </location>
</feature>
<feature type="compositionally biased region" description="Low complexity" evidence="3">
    <location>
        <begin position="985"/>
        <end position="1028"/>
    </location>
</feature>
<feature type="compositionally biased region" description="Acidic residues" evidence="3">
    <location>
        <begin position="245"/>
        <end position="259"/>
    </location>
</feature>
<feature type="compositionally biased region" description="Basic and acidic residues" evidence="3">
    <location>
        <begin position="1124"/>
        <end position="1136"/>
    </location>
</feature>
<proteinExistence type="predicted"/>
<feature type="compositionally biased region" description="Polar residues" evidence="3">
    <location>
        <begin position="1212"/>
        <end position="1228"/>
    </location>
</feature>
<dbReference type="GO" id="GO:0005929">
    <property type="term" value="C:cilium"/>
    <property type="evidence" value="ECO:0007669"/>
    <property type="project" value="TreeGrafter"/>
</dbReference>